<dbReference type="PANTHER" id="PTHR34068">
    <property type="entry name" value="UPF0145 PROTEIN YBJQ"/>
    <property type="match status" value="1"/>
</dbReference>
<accession>A0A5C5UY81</accession>
<dbReference type="HAMAP" id="MF_00338">
    <property type="entry name" value="UPF0145"/>
    <property type="match status" value="1"/>
</dbReference>
<evidence type="ECO:0000256" key="1">
    <source>
        <dbReference type="ARBA" id="ARBA00010751"/>
    </source>
</evidence>
<dbReference type="InterPro" id="IPR035439">
    <property type="entry name" value="UPF0145_dom_sf"/>
</dbReference>
<dbReference type="PANTHER" id="PTHR34068:SF2">
    <property type="entry name" value="UPF0145 PROTEIN SCO3412"/>
    <property type="match status" value="1"/>
</dbReference>
<dbReference type="InterPro" id="IPR002765">
    <property type="entry name" value="UPF0145_YbjQ-like"/>
</dbReference>
<comment type="similarity">
    <text evidence="1 2">Belongs to the UPF0145 family.</text>
</comment>
<comment type="caution">
    <text evidence="3">The sequence shown here is derived from an EMBL/GenBank/DDBJ whole genome shotgun (WGS) entry which is preliminary data.</text>
</comment>
<reference evidence="3 4" key="1">
    <citation type="submission" date="2019-02" db="EMBL/GenBank/DDBJ databases">
        <title>Deep-cultivation of Planctomycetes and their phenomic and genomic characterization uncovers novel biology.</title>
        <authorList>
            <person name="Wiegand S."/>
            <person name="Jogler M."/>
            <person name="Boedeker C."/>
            <person name="Pinto D."/>
            <person name="Vollmers J."/>
            <person name="Rivas-Marin E."/>
            <person name="Kohn T."/>
            <person name="Peeters S.H."/>
            <person name="Heuer A."/>
            <person name="Rast P."/>
            <person name="Oberbeckmann S."/>
            <person name="Bunk B."/>
            <person name="Jeske O."/>
            <person name="Meyerdierks A."/>
            <person name="Storesund J.E."/>
            <person name="Kallscheuer N."/>
            <person name="Luecker S."/>
            <person name="Lage O.M."/>
            <person name="Pohl T."/>
            <person name="Merkel B.J."/>
            <person name="Hornburger P."/>
            <person name="Mueller R.-W."/>
            <person name="Bruemmer F."/>
            <person name="Labrenz M."/>
            <person name="Spormann A.M."/>
            <person name="Op Den Camp H."/>
            <person name="Overmann J."/>
            <person name="Amann R."/>
            <person name="Jetten M.S.M."/>
            <person name="Mascher T."/>
            <person name="Medema M.H."/>
            <person name="Devos D.P."/>
            <person name="Kaster A.-K."/>
            <person name="Ovreas L."/>
            <person name="Rohde M."/>
            <person name="Galperin M.Y."/>
            <person name="Jogler C."/>
        </authorList>
    </citation>
    <scope>NUCLEOTIDE SEQUENCE [LARGE SCALE GENOMIC DNA]</scope>
    <source>
        <strain evidence="3 4">Enr8</strain>
    </source>
</reference>
<keyword evidence="4" id="KW-1185">Reference proteome</keyword>
<name>A0A5C5UY81_9BACT</name>
<evidence type="ECO:0000256" key="2">
    <source>
        <dbReference type="HAMAP-Rule" id="MF_00338"/>
    </source>
</evidence>
<organism evidence="3 4">
    <name type="scientific">Blastopirellula retiformator</name>
    <dbReference type="NCBI Taxonomy" id="2527970"/>
    <lineage>
        <taxon>Bacteria</taxon>
        <taxon>Pseudomonadati</taxon>
        <taxon>Planctomycetota</taxon>
        <taxon>Planctomycetia</taxon>
        <taxon>Pirellulales</taxon>
        <taxon>Pirellulaceae</taxon>
        <taxon>Blastopirellula</taxon>
    </lineage>
</organism>
<evidence type="ECO:0000313" key="3">
    <source>
        <dbReference type="EMBL" id="TWT30593.1"/>
    </source>
</evidence>
<evidence type="ECO:0000313" key="4">
    <source>
        <dbReference type="Proteomes" id="UP000318878"/>
    </source>
</evidence>
<dbReference type="Proteomes" id="UP000318878">
    <property type="component" value="Unassembled WGS sequence"/>
</dbReference>
<protein>
    <recommendedName>
        <fullName evidence="2">UPF0145 protein Enr8_41140</fullName>
    </recommendedName>
</protein>
<dbReference type="SUPFAM" id="SSF117782">
    <property type="entry name" value="YbjQ-like"/>
    <property type="match status" value="1"/>
</dbReference>
<proteinExistence type="inferred from homology"/>
<dbReference type="Gene3D" id="3.30.110.70">
    <property type="entry name" value="Hypothetical protein apc22750. Chain B"/>
    <property type="match status" value="1"/>
</dbReference>
<dbReference type="RefSeq" id="WP_146435105.1">
    <property type="nucleotide sequence ID" value="NZ_SJPF01000005.1"/>
</dbReference>
<sequence>MIVTTGNEVAGHEISEYLGVVRGIVVRSTGIGRGLIGGLRSIGGGNIPEYVAVCEEARGHAFQLMLQHAHEAGGDAIIGMRYDATEFMQGSTEVLAYGTAVRLRKTE</sequence>
<dbReference type="AlphaFoldDB" id="A0A5C5UY81"/>
<dbReference type="Pfam" id="PF01906">
    <property type="entry name" value="YbjQ_1"/>
    <property type="match status" value="1"/>
</dbReference>
<dbReference type="EMBL" id="SJPF01000005">
    <property type="protein sequence ID" value="TWT30593.1"/>
    <property type="molecule type" value="Genomic_DNA"/>
</dbReference>
<gene>
    <name evidence="3" type="ORF">Enr8_41140</name>
</gene>
<dbReference type="OrthoDB" id="9796448at2"/>